<dbReference type="EMBL" id="KY052823">
    <property type="protein sequence ID" value="ASF00231.1"/>
    <property type="molecule type" value="Genomic_DNA"/>
</dbReference>
<sequence>MGQVKQAVLEVEDFVAGCLKQGRTLNQTIRDARESTLAKSNPYLDDEELVENKYYQFKGRE</sequence>
<accession>A0A218MLV8</accession>
<reference evidence="1" key="1">
    <citation type="submission" date="2016-10" db="EMBL/GenBank/DDBJ databases">
        <authorList>
            <person name="Varghese N."/>
        </authorList>
    </citation>
    <scope>NUCLEOTIDE SEQUENCE</scope>
</reference>
<protein>
    <submittedName>
        <fullName evidence="1">Uncharacterized protein</fullName>
    </submittedName>
</protein>
<reference evidence="1" key="2">
    <citation type="journal article" date="2017" name="Nat. Commun.">
        <title>Single-virus genomics reveals hidden cosmopolitan and abundant viruses.</title>
        <authorList>
            <person name="Martinez-Hernandez F."/>
            <person name="Fornas O."/>
            <person name="Lluesma Gomez M."/>
            <person name="Bolduc B."/>
            <person name="de la Cruz Pena M.J."/>
            <person name="Martinez J.M."/>
            <person name="Anton J."/>
            <person name="Gasol J.M."/>
            <person name="Rosselli R."/>
            <person name="Rodriguez-Valera F."/>
            <person name="Sullivan M.B."/>
            <person name="Acinas S.G."/>
            <person name="Martinez-Garcia M."/>
        </authorList>
    </citation>
    <scope>NUCLEOTIDE SEQUENCE</scope>
</reference>
<organism evidence="1">
    <name type="scientific">uncultured virus</name>
    <dbReference type="NCBI Taxonomy" id="340016"/>
    <lineage>
        <taxon>Viruses</taxon>
        <taxon>environmental samples</taxon>
    </lineage>
</organism>
<proteinExistence type="predicted"/>
<evidence type="ECO:0000313" key="1">
    <source>
        <dbReference type="EMBL" id="ASF00231.1"/>
    </source>
</evidence>
<name>A0A218MLV8_9VIRU</name>